<name>A0A0L0V6V1_9BASI</name>
<evidence type="ECO:0000313" key="2">
    <source>
        <dbReference type="EMBL" id="KNE94734.1"/>
    </source>
</evidence>
<feature type="region of interest" description="Disordered" evidence="1">
    <location>
        <begin position="81"/>
        <end position="114"/>
    </location>
</feature>
<gene>
    <name evidence="2" type="ORF">PSTG_11922</name>
</gene>
<comment type="caution">
    <text evidence="2">The sequence shown here is derived from an EMBL/GenBank/DDBJ whole genome shotgun (WGS) entry which is preliminary data.</text>
</comment>
<dbReference type="EMBL" id="AJIL01000110">
    <property type="protein sequence ID" value="KNE94734.1"/>
    <property type="molecule type" value="Genomic_DNA"/>
</dbReference>
<sequence length="114" mass="12083">MGVVGVKSADSSLMTGLHWASRLNGQYNWSLSRVAPELDDQDVPAIKLGVILAQWPVTGPEAVSQDVPTLNGQHIVAIDLGGNSDTGDQAKRSPSSMATMCWPLRLGTSRPDGQ</sequence>
<dbReference type="AlphaFoldDB" id="A0A0L0V6V1"/>
<reference evidence="3" key="1">
    <citation type="submission" date="2014-03" db="EMBL/GenBank/DDBJ databases">
        <title>The Genome Sequence of Puccinia striiformis f. sp. tritici PST-78.</title>
        <authorList>
            <consortium name="The Broad Institute Genome Sequencing Platform"/>
            <person name="Cuomo C."/>
            <person name="Hulbert S."/>
            <person name="Chen X."/>
            <person name="Walker B."/>
            <person name="Young S.K."/>
            <person name="Zeng Q."/>
            <person name="Gargeya S."/>
            <person name="Fitzgerald M."/>
            <person name="Haas B."/>
            <person name="Abouelleil A."/>
            <person name="Alvarado L."/>
            <person name="Arachchi H.M."/>
            <person name="Berlin A.M."/>
            <person name="Chapman S.B."/>
            <person name="Goldberg J."/>
            <person name="Griggs A."/>
            <person name="Gujja S."/>
            <person name="Hansen M."/>
            <person name="Howarth C."/>
            <person name="Imamovic A."/>
            <person name="Larimer J."/>
            <person name="McCowan C."/>
            <person name="Montmayeur A."/>
            <person name="Murphy C."/>
            <person name="Neiman D."/>
            <person name="Pearson M."/>
            <person name="Priest M."/>
            <person name="Roberts A."/>
            <person name="Saif S."/>
            <person name="Shea T."/>
            <person name="Sisk P."/>
            <person name="Sykes S."/>
            <person name="Wortman J."/>
            <person name="Nusbaum C."/>
            <person name="Birren B."/>
        </authorList>
    </citation>
    <scope>NUCLEOTIDE SEQUENCE [LARGE SCALE GENOMIC DNA]</scope>
    <source>
        <strain evidence="3">race PST-78</strain>
    </source>
</reference>
<organism evidence="2 3">
    <name type="scientific">Puccinia striiformis f. sp. tritici PST-78</name>
    <dbReference type="NCBI Taxonomy" id="1165861"/>
    <lineage>
        <taxon>Eukaryota</taxon>
        <taxon>Fungi</taxon>
        <taxon>Dikarya</taxon>
        <taxon>Basidiomycota</taxon>
        <taxon>Pucciniomycotina</taxon>
        <taxon>Pucciniomycetes</taxon>
        <taxon>Pucciniales</taxon>
        <taxon>Pucciniaceae</taxon>
        <taxon>Puccinia</taxon>
    </lineage>
</organism>
<evidence type="ECO:0000256" key="1">
    <source>
        <dbReference type="SAM" id="MobiDB-lite"/>
    </source>
</evidence>
<proteinExistence type="predicted"/>
<feature type="compositionally biased region" description="Polar residues" evidence="1">
    <location>
        <begin position="83"/>
        <end position="98"/>
    </location>
</feature>
<keyword evidence="3" id="KW-1185">Reference proteome</keyword>
<evidence type="ECO:0000313" key="3">
    <source>
        <dbReference type="Proteomes" id="UP000054564"/>
    </source>
</evidence>
<protein>
    <submittedName>
        <fullName evidence="2">Uncharacterized protein</fullName>
    </submittedName>
</protein>
<dbReference type="Proteomes" id="UP000054564">
    <property type="component" value="Unassembled WGS sequence"/>
</dbReference>
<accession>A0A0L0V6V1</accession>